<dbReference type="AlphaFoldDB" id="A0A6A2W207"/>
<proteinExistence type="predicted"/>
<name>A0A6A2W207_9BIFI</name>
<keyword evidence="2" id="KW-1185">Reference proteome</keyword>
<gene>
    <name evidence="1" type="ORF">DSM100238_1767</name>
</gene>
<organism evidence="1 2">
    <name type="scientific">Bifidobacterium apri</name>
    <dbReference type="NCBI Taxonomy" id="1769423"/>
    <lineage>
        <taxon>Bacteria</taxon>
        <taxon>Bacillati</taxon>
        <taxon>Actinomycetota</taxon>
        <taxon>Actinomycetes</taxon>
        <taxon>Bifidobacteriales</taxon>
        <taxon>Bifidobacteriaceae</taxon>
        <taxon>Bifidobacterium</taxon>
    </lineage>
</organism>
<protein>
    <submittedName>
        <fullName evidence="1">Uncharacterized protein</fullName>
    </submittedName>
</protein>
<sequence>MAGLQELDPYQHEPIDAEAMVRALLESDVPSTGFPNAVVRSTILNDANQLADKPCVVHDVGAPRDLGYGLWKIPLSLYVLSSDPDVGNRFSRYVYKQVMAWPWNKAGDAYGHVSTVTPIGFSRHGPDDMNLANDVHVWEMTDFSVTARSLQSD</sequence>
<dbReference type="Proteomes" id="UP000440041">
    <property type="component" value="Unassembled WGS sequence"/>
</dbReference>
<dbReference type="RefSeq" id="WP_152356284.1">
    <property type="nucleotide sequence ID" value="NZ_JBHLXF010000001.1"/>
</dbReference>
<evidence type="ECO:0000313" key="2">
    <source>
        <dbReference type="Proteomes" id="UP000440041"/>
    </source>
</evidence>
<reference evidence="1 2" key="1">
    <citation type="submission" date="2019-09" db="EMBL/GenBank/DDBJ databases">
        <title>Characterization of the phylogenetic diversity of two novel species belonging to the genus Bifidobacterium: Bifidobacterium cebidarum sp. nov. and Bifidobacterium leontopitheci sp. nov.</title>
        <authorList>
            <person name="Lugli G.A."/>
            <person name="Duranti S."/>
            <person name="Milani C."/>
            <person name="Turroni F."/>
            <person name="Ventura M."/>
        </authorList>
    </citation>
    <scope>NUCLEOTIDE SEQUENCE [LARGE SCALE GENOMIC DNA]</scope>
    <source>
        <strain evidence="1 2">DSM 100238</strain>
    </source>
</reference>
<comment type="caution">
    <text evidence="1">The sequence shown here is derived from an EMBL/GenBank/DDBJ whole genome shotgun (WGS) entry which is preliminary data.</text>
</comment>
<dbReference type="EMBL" id="WBSO01000022">
    <property type="protein sequence ID" value="KAB8292715.1"/>
    <property type="molecule type" value="Genomic_DNA"/>
</dbReference>
<evidence type="ECO:0000313" key="1">
    <source>
        <dbReference type="EMBL" id="KAB8292715.1"/>
    </source>
</evidence>
<accession>A0A6A2W207</accession>